<evidence type="ECO:0000313" key="2">
    <source>
        <dbReference type="Proteomes" id="UP000750502"/>
    </source>
</evidence>
<name>A0A9P7IF76_9HYPO</name>
<protein>
    <submittedName>
        <fullName evidence="1">Uncharacterized protein</fullName>
    </submittedName>
</protein>
<organism evidence="1 2">
    <name type="scientific">Fusarium xylarioides</name>
    <dbReference type="NCBI Taxonomy" id="221167"/>
    <lineage>
        <taxon>Eukaryota</taxon>
        <taxon>Fungi</taxon>
        <taxon>Dikarya</taxon>
        <taxon>Ascomycota</taxon>
        <taxon>Pezizomycotina</taxon>
        <taxon>Sordariomycetes</taxon>
        <taxon>Hypocreomycetidae</taxon>
        <taxon>Hypocreales</taxon>
        <taxon>Nectriaceae</taxon>
        <taxon>Fusarium</taxon>
        <taxon>Fusarium fujikuroi species complex</taxon>
    </lineage>
</organism>
<comment type="caution">
    <text evidence="1">The sequence shown here is derived from an EMBL/GenBank/DDBJ whole genome shotgun (WGS) entry which is preliminary data.</text>
</comment>
<gene>
    <name evidence="1" type="ORF">H9Q72_013015</name>
</gene>
<sequence length="271" mass="30307">MEQNEEAVPPPDKTLAIHPALWAIELELHKRQPLQVIRFRGKAKSTKLASQTTPIITHGENRGAVPPWSGTELDIHGVSKAELAVVVGVLVTEELCESARPGKKKTQGLNSFSKDEHPVITPKASMPIFYVVRPLNFKRTTLYILYDYSDSFGLCEIRPLSSGFENCVLFFEEWLHDYADSEMKKRHDKIKKNITAFAQKYIKDNESDFTDAGLASARSKSELQNPTRPPASSLAFLKSSIQGALSAYEITGDAAYMNLIKEKLVEIDRIS</sequence>
<accession>A0A9P7IF76</accession>
<proteinExistence type="predicted"/>
<dbReference type="OrthoDB" id="4779108at2759"/>
<reference evidence="1" key="2">
    <citation type="submission" date="2020-10" db="EMBL/GenBank/DDBJ databases">
        <authorList>
            <person name="Peck L.D."/>
            <person name="Nowell R.W."/>
            <person name="Flood J."/>
            <person name="Ryan M.J."/>
            <person name="Barraclough T.G."/>
        </authorList>
    </citation>
    <scope>NUCLEOTIDE SEQUENCE</scope>
    <source>
        <strain evidence="1">IMI 127659i</strain>
    </source>
</reference>
<dbReference type="AlphaFoldDB" id="A0A9P7IF76"/>
<dbReference type="EMBL" id="JADFTT010000748">
    <property type="protein sequence ID" value="KAG5758852.1"/>
    <property type="molecule type" value="Genomic_DNA"/>
</dbReference>
<evidence type="ECO:0000313" key="1">
    <source>
        <dbReference type="EMBL" id="KAG5758852.1"/>
    </source>
</evidence>
<dbReference type="Proteomes" id="UP000750502">
    <property type="component" value="Unassembled WGS sequence"/>
</dbReference>
<reference evidence="1" key="1">
    <citation type="journal article" date="2020" name="bioRxiv">
        <title>Historical genomics reveals the evolutionary mechanisms behind multiple outbreaks of the host-specific coffee wilt pathogen Fusarium xylarioides.</title>
        <authorList>
            <person name="Peck D."/>
            <person name="Nowell R.W."/>
            <person name="Flood J."/>
            <person name="Ryan M.J."/>
            <person name="Barraclough T.G."/>
        </authorList>
    </citation>
    <scope>NUCLEOTIDE SEQUENCE</scope>
    <source>
        <strain evidence="1">IMI 127659i</strain>
    </source>
</reference>
<keyword evidence="2" id="KW-1185">Reference proteome</keyword>